<organism evidence="2 3">
    <name type="scientific">Effrenium voratum</name>
    <dbReference type="NCBI Taxonomy" id="2562239"/>
    <lineage>
        <taxon>Eukaryota</taxon>
        <taxon>Sar</taxon>
        <taxon>Alveolata</taxon>
        <taxon>Dinophyceae</taxon>
        <taxon>Suessiales</taxon>
        <taxon>Symbiodiniaceae</taxon>
        <taxon>Effrenium</taxon>
    </lineage>
</organism>
<dbReference type="EMBL" id="CAUJNA010003627">
    <property type="protein sequence ID" value="CAJ1406408.1"/>
    <property type="molecule type" value="Genomic_DNA"/>
</dbReference>
<sequence>MARTWKVIGGGDKGGLVVRSGKSLTSEQLPERLSTGALVKELKLEGERLQFQRETGAGPETGWVSLKLKDKELLSLVEGEKPAPAPAKDSLKKKSWDTKFLFKGCGANVRALEGGTEGASRDQLFEHLMRQHVSPELRRDFWDQIPEHLYDTGQTNETDCITFFQTVGHLCPAEGRRLASPGGIRQRVEKFGEMKCIVVECDAEPKVVAVLCHGIEVLGDDLYTLAHNLCAPGLRLVLPEALNESAQPREEGVKVDVGLPIDESQNTDEWRKPLREWWSRNANEKEVKTCLSRAVEALEECVSSLAESSPGAKLVLGGFSQGAAVALAAAGKVKPAGLLLMCPPGFCASMLEGAPKLDAAALVAAGNEDPIAPRAQVEEVHKALAGHGASVEPLLAFEGGHEVTMTVVEAAKAFLAKVAT</sequence>
<dbReference type="InterPro" id="IPR000675">
    <property type="entry name" value="Cutinase/axe"/>
</dbReference>
<evidence type="ECO:0000313" key="3">
    <source>
        <dbReference type="Proteomes" id="UP001178507"/>
    </source>
</evidence>
<keyword evidence="3" id="KW-1185">Reference proteome</keyword>
<evidence type="ECO:0000313" key="2">
    <source>
        <dbReference type="EMBL" id="CAJ1406408.1"/>
    </source>
</evidence>
<dbReference type="Proteomes" id="UP001178507">
    <property type="component" value="Unassembled WGS sequence"/>
</dbReference>
<protein>
    <recommendedName>
        <fullName evidence="4">Phospholipase/carboxylesterase/thioesterase domain-containing protein</fullName>
    </recommendedName>
</protein>
<dbReference type="GO" id="GO:0016787">
    <property type="term" value="F:hydrolase activity"/>
    <property type="evidence" value="ECO:0007669"/>
    <property type="project" value="UniProtKB-KW"/>
</dbReference>
<dbReference type="InterPro" id="IPR029058">
    <property type="entry name" value="AB_hydrolase_fold"/>
</dbReference>
<gene>
    <name evidence="2" type="ORF">EVOR1521_LOCUS28381</name>
</gene>
<proteinExistence type="predicted"/>
<dbReference type="Gene3D" id="3.40.50.1820">
    <property type="entry name" value="alpha/beta hydrolase"/>
    <property type="match status" value="1"/>
</dbReference>
<dbReference type="AlphaFoldDB" id="A0AA36JK17"/>
<keyword evidence="1" id="KW-0378">Hydrolase</keyword>
<evidence type="ECO:0008006" key="4">
    <source>
        <dbReference type="Google" id="ProtNLM"/>
    </source>
</evidence>
<comment type="caution">
    <text evidence="2">The sequence shown here is derived from an EMBL/GenBank/DDBJ whole genome shotgun (WGS) entry which is preliminary data.</text>
</comment>
<dbReference type="SUPFAM" id="SSF53474">
    <property type="entry name" value="alpha/beta-Hydrolases"/>
    <property type="match status" value="1"/>
</dbReference>
<dbReference type="Pfam" id="PF01083">
    <property type="entry name" value="Cutinase"/>
    <property type="match status" value="1"/>
</dbReference>
<evidence type="ECO:0000256" key="1">
    <source>
        <dbReference type="ARBA" id="ARBA00022801"/>
    </source>
</evidence>
<reference evidence="2" key="1">
    <citation type="submission" date="2023-08" db="EMBL/GenBank/DDBJ databases">
        <authorList>
            <person name="Chen Y."/>
            <person name="Shah S."/>
            <person name="Dougan E. K."/>
            <person name="Thang M."/>
            <person name="Chan C."/>
        </authorList>
    </citation>
    <scope>NUCLEOTIDE SEQUENCE</scope>
</reference>
<accession>A0AA36JK17</accession>
<name>A0AA36JK17_9DINO</name>